<evidence type="ECO:0000313" key="4">
    <source>
        <dbReference type="Proteomes" id="UP001237642"/>
    </source>
</evidence>
<feature type="compositionally biased region" description="Basic and acidic residues" evidence="1">
    <location>
        <begin position="1"/>
        <end position="18"/>
    </location>
</feature>
<evidence type="ECO:0000313" key="3">
    <source>
        <dbReference type="EMBL" id="KAK1387029.1"/>
    </source>
</evidence>
<feature type="region of interest" description="Disordered" evidence="1">
    <location>
        <begin position="357"/>
        <end position="400"/>
    </location>
</feature>
<feature type="compositionally biased region" description="Basic and acidic residues" evidence="1">
    <location>
        <begin position="124"/>
        <end position="144"/>
    </location>
</feature>
<dbReference type="EMBL" id="JAUIZM010000004">
    <property type="protein sequence ID" value="KAK1387029.1"/>
    <property type="molecule type" value="Genomic_DNA"/>
</dbReference>
<dbReference type="InterPro" id="IPR005162">
    <property type="entry name" value="Retrotrans_gag_dom"/>
</dbReference>
<evidence type="ECO:0000259" key="2">
    <source>
        <dbReference type="Pfam" id="PF03732"/>
    </source>
</evidence>
<name>A0AAD8IL67_9APIA</name>
<comment type="caution">
    <text evidence="3">The sequence shown here is derived from an EMBL/GenBank/DDBJ whole genome shotgun (WGS) entry which is preliminary data.</text>
</comment>
<dbReference type="Pfam" id="PF03732">
    <property type="entry name" value="Retrotrans_gag"/>
    <property type="match status" value="1"/>
</dbReference>
<accession>A0AAD8IL67</accession>
<feature type="region of interest" description="Disordered" evidence="1">
    <location>
        <begin position="1"/>
        <end position="29"/>
    </location>
</feature>
<dbReference type="Proteomes" id="UP001237642">
    <property type="component" value="Unassembled WGS sequence"/>
</dbReference>
<feature type="region of interest" description="Disordered" evidence="1">
    <location>
        <begin position="59"/>
        <end position="85"/>
    </location>
</feature>
<reference evidence="3" key="2">
    <citation type="submission" date="2023-05" db="EMBL/GenBank/DDBJ databases">
        <authorList>
            <person name="Schelkunov M.I."/>
        </authorList>
    </citation>
    <scope>NUCLEOTIDE SEQUENCE</scope>
    <source>
        <strain evidence="3">Hsosn_3</strain>
        <tissue evidence="3">Leaf</tissue>
    </source>
</reference>
<reference evidence="3" key="1">
    <citation type="submission" date="2023-02" db="EMBL/GenBank/DDBJ databases">
        <title>Genome of toxic invasive species Heracleum sosnowskyi carries increased number of genes despite the absence of recent whole-genome duplications.</title>
        <authorList>
            <person name="Schelkunov M."/>
            <person name="Shtratnikova V."/>
            <person name="Makarenko M."/>
            <person name="Klepikova A."/>
            <person name="Omelchenko D."/>
            <person name="Novikova G."/>
            <person name="Obukhova E."/>
            <person name="Bogdanov V."/>
            <person name="Penin A."/>
            <person name="Logacheva M."/>
        </authorList>
    </citation>
    <scope>NUCLEOTIDE SEQUENCE</scope>
    <source>
        <strain evidence="3">Hsosn_3</strain>
        <tissue evidence="3">Leaf</tissue>
    </source>
</reference>
<sequence length="457" mass="52820">MAIDSSDDRALGFTETHRQGTSMTTPPINRILNFDDELEEGPMPTPEEQKAMILKWREETAAKSGNQKEKARLEAEARARAKKREEDLAKLEAIKRRRAELDAEEKALQGAVETGEQILVQTSQRREIRVHNDEDGSSDSESHPRRIRSKVTVRSDTDEEGDPRMKDRLSRMEKAMFGDRRISHEPVVSEEIEQYRPPSGGQFPKMNEFNGKGDSGDHCEKYESLMTGMGHCDIMLCKMFKTYLKGPATMWYRSIKPRSICSYDQLKRKFLRHYSDLCRREKDTEVFIHCRQRPNEELGDYLARFKEEDGFLSAGLDPIKGKKLRSSLYDIPPKSLNDIYLRGESIRRKMESIGGYRENRKEDRGRKGHDRYDSGKRYEDRRDEAKGRDKGAERRRDRDSIAFTPLNAPISKILHEIKGKPSFVRPARMKCPTIRKMATSTAIIIRTRAIILMSVTI</sequence>
<gene>
    <name evidence="3" type="ORF">POM88_015207</name>
</gene>
<organism evidence="3 4">
    <name type="scientific">Heracleum sosnowskyi</name>
    <dbReference type="NCBI Taxonomy" id="360622"/>
    <lineage>
        <taxon>Eukaryota</taxon>
        <taxon>Viridiplantae</taxon>
        <taxon>Streptophyta</taxon>
        <taxon>Embryophyta</taxon>
        <taxon>Tracheophyta</taxon>
        <taxon>Spermatophyta</taxon>
        <taxon>Magnoliopsida</taxon>
        <taxon>eudicotyledons</taxon>
        <taxon>Gunneridae</taxon>
        <taxon>Pentapetalae</taxon>
        <taxon>asterids</taxon>
        <taxon>campanulids</taxon>
        <taxon>Apiales</taxon>
        <taxon>Apiaceae</taxon>
        <taxon>Apioideae</taxon>
        <taxon>apioid superclade</taxon>
        <taxon>Tordylieae</taxon>
        <taxon>Tordyliinae</taxon>
        <taxon>Heracleum</taxon>
    </lineage>
</organism>
<dbReference type="AlphaFoldDB" id="A0AAD8IL67"/>
<protein>
    <recommendedName>
        <fullName evidence="2">Retrotransposon gag domain-containing protein</fullName>
    </recommendedName>
</protein>
<evidence type="ECO:0000256" key="1">
    <source>
        <dbReference type="SAM" id="MobiDB-lite"/>
    </source>
</evidence>
<proteinExistence type="predicted"/>
<keyword evidence="4" id="KW-1185">Reference proteome</keyword>
<feature type="domain" description="Retrotransposon gag" evidence="2">
    <location>
        <begin position="238"/>
        <end position="307"/>
    </location>
</feature>
<dbReference type="PANTHER" id="PTHR33223:SF10">
    <property type="entry name" value="AMINOTRANSFERASE-LIKE PLANT MOBILE DOMAIN-CONTAINING PROTEIN"/>
    <property type="match status" value="1"/>
</dbReference>
<dbReference type="PANTHER" id="PTHR33223">
    <property type="entry name" value="CCHC-TYPE DOMAIN-CONTAINING PROTEIN"/>
    <property type="match status" value="1"/>
</dbReference>
<feature type="region of interest" description="Disordered" evidence="1">
    <location>
        <begin position="115"/>
        <end position="165"/>
    </location>
</feature>